<evidence type="ECO:0000256" key="3">
    <source>
        <dbReference type="ARBA" id="ARBA00022691"/>
    </source>
</evidence>
<name>A0A6J8BHG9_MYTCO</name>
<dbReference type="Gene3D" id="2.40.50.1070">
    <property type="match status" value="1"/>
</dbReference>
<comment type="similarity">
    <text evidence="6">Belongs to the class I-like SAM-binding methyltransferase superfamily. RNA M5U methyltransferase family.</text>
</comment>
<keyword evidence="2 6" id="KW-0808">Transferase</keyword>
<feature type="binding site" evidence="6">
    <location>
        <position position="347"/>
    </location>
    <ligand>
        <name>S-adenosyl-L-methionine</name>
        <dbReference type="ChEBI" id="CHEBI:59789"/>
    </ligand>
</feature>
<gene>
    <name evidence="8" type="ORF">MCOR_18432</name>
</gene>
<dbReference type="CDD" id="cd02440">
    <property type="entry name" value="AdoMet_MTases"/>
    <property type="match status" value="1"/>
</dbReference>
<dbReference type="SUPFAM" id="SSF53335">
    <property type="entry name" value="S-adenosyl-L-methionine-dependent methyltransferases"/>
    <property type="match status" value="1"/>
</dbReference>
<reference evidence="8 9" key="1">
    <citation type="submission" date="2020-06" db="EMBL/GenBank/DDBJ databases">
        <authorList>
            <person name="Li R."/>
            <person name="Bekaert M."/>
        </authorList>
    </citation>
    <scope>NUCLEOTIDE SEQUENCE [LARGE SCALE GENOMIC DNA]</scope>
    <source>
        <strain evidence="9">wild</strain>
    </source>
</reference>
<dbReference type="PANTHER" id="PTHR45904">
    <property type="entry name" value="TRNA (URACIL-5-)-METHYLTRANSFERASE"/>
    <property type="match status" value="1"/>
</dbReference>
<protein>
    <recommendedName>
        <fullName evidence="4">tRNA (uracil(54)-C(5))-methyltransferase</fullName>
        <ecNumber evidence="4">2.1.1.35</ecNumber>
    </recommendedName>
</protein>
<feature type="domain" description="Methyltransferase" evidence="7">
    <location>
        <begin position="319"/>
        <end position="424"/>
    </location>
</feature>
<dbReference type="GO" id="GO:0032259">
    <property type="term" value="P:methylation"/>
    <property type="evidence" value="ECO:0007669"/>
    <property type="project" value="UniProtKB-KW"/>
</dbReference>
<evidence type="ECO:0000259" key="7">
    <source>
        <dbReference type="Pfam" id="PF13847"/>
    </source>
</evidence>
<dbReference type="PROSITE" id="PS51687">
    <property type="entry name" value="SAM_MT_RNA_M5U"/>
    <property type="match status" value="1"/>
</dbReference>
<dbReference type="InterPro" id="IPR025714">
    <property type="entry name" value="Methyltranfer_dom"/>
</dbReference>
<evidence type="ECO:0000256" key="6">
    <source>
        <dbReference type="PROSITE-ProRule" id="PRU01024"/>
    </source>
</evidence>
<evidence type="ECO:0000256" key="2">
    <source>
        <dbReference type="ARBA" id="ARBA00022679"/>
    </source>
</evidence>
<dbReference type="Pfam" id="PF13847">
    <property type="entry name" value="Methyltransf_31"/>
    <property type="match status" value="1"/>
</dbReference>
<feature type="binding site" evidence="6">
    <location>
        <position position="397"/>
    </location>
    <ligand>
        <name>S-adenosyl-L-methionine</name>
        <dbReference type="ChEBI" id="CHEBI:59789"/>
    </ligand>
</feature>
<evidence type="ECO:0000256" key="5">
    <source>
        <dbReference type="ARBA" id="ARBA00047278"/>
    </source>
</evidence>
<evidence type="ECO:0000313" key="9">
    <source>
        <dbReference type="Proteomes" id="UP000507470"/>
    </source>
</evidence>
<sequence>MLRDRNLFSYNLISGPRLKQIVRHMTKIFRFAQNNRPGYMKSFTYENQYLRLADVVEPLWKKSYESQLSMKKHLVEKSMRKVFHILKDQKLLKIEDNPFLQTMMTEYGEKMCPVEDTLPSPITKGYRYKNTCNLGPDIKGDRRTLGLYVGRGYDKTLTCVQPYFLSIISDRHKQIFKLAQEFLYQSSYEPKFCVEPHGNWKSVVVRSTTTGQDMVIFLFHPQRNPKEFIDGAKEEILQYFVHGPGKQLDVDSLYFQSSHRKFPTNDDFPHELLHGIPVLTENLMGSKFQISPTSFFQGNVPCAEVLYSKVLDLGRVGPQTTVLDICCGTGTIGILAARRAKQVYGVDITSQAVKDAKSNAINNGLTNTEFICNKAHRMLRELVHSDKLGDDVVAILNPGRAGANKKLIESIRNCEKINKVIYISCKPVGNVLSNFVNLIVPPNEIFYGKPFRPVVTVPVDMFPQTNHCEIIVLFER</sequence>
<dbReference type="GO" id="GO:0030697">
    <property type="term" value="F:tRNA (uracil(54)-C5)-methyltransferase activity, S-adenosyl methionine-dependent"/>
    <property type="evidence" value="ECO:0007669"/>
    <property type="project" value="UniProtKB-EC"/>
</dbReference>
<dbReference type="EMBL" id="CACVKT020003245">
    <property type="protein sequence ID" value="CAC5382620.1"/>
    <property type="molecule type" value="Genomic_DNA"/>
</dbReference>
<dbReference type="EC" id="2.1.1.35" evidence="4"/>
<dbReference type="Gene3D" id="3.40.50.150">
    <property type="entry name" value="Vaccinia Virus protein VP39"/>
    <property type="match status" value="1"/>
</dbReference>
<dbReference type="AlphaFoldDB" id="A0A6J8BHG9"/>
<comment type="caution">
    <text evidence="6">Lacks conserved residue(s) required for the propagation of feature annotation.</text>
</comment>
<dbReference type="Proteomes" id="UP000507470">
    <property type="component" value="Unassembled WGS sequence"/>
</dbReference>
<feature type="binding site" evidence="6">
    <location>
        <position position="297"/>
    </location>
    <ligand>
        <name>S-adenosyl-L-methionine</name>
        <dbReference type="ChEBI" id="CHEBI:59789"/>
    </ligand>
</feature>
<dbReference type="InterPro" id="IPR045850">
    <property type="entry name" value="TRM2_met"/>
</dbReference>
<keyword evidence="9" id="KW-1185">Reference proteome</keyword>
<dbReference type="PANTHER" id="PTHR45904:SF1">
    <property type="entry name" value="TRNA (URACIL-5-)-METHYLTRANSFERASE HOMOLOG B"/>
    <property type="match status" value="1"/>
</dbReference>
<keyword evidence="3 6" id="KW-0949">S-adenosyl-L-methionine</keyword>
<dbReference type="GO" id="GO:0006396">
    <property type="term" value="P:RNA processing"/>
    <property type="evidence" value="ECO:0007669"/>
    <property type="project" value="InterPro"/>
</dbReference>
<dbReference type="OrthoDB" id="10250660at2759"/>
<keyword evidence="1 6" id="KW-0489">Methyltransferase</keyword>
<evidence type="ECO:0000256" key="1">
    <source>
        <dbReference type="ARBA" id="ARBA00022603"/>
    </source>
</evidence>
<proteinExistence type="inferred from homology"/>
<dbReference type="InterPro" id="IPR029063">
    <property type="entry name" value="SAM-dependent_MTases_sf"/>
</dbReference>
<dbReference type="InterPro" id="IPR010280">
    <property type="entry name" value="U5_MeTrfase_fam"/>
</dbReference>
<accession>A0A6J8BHG9</accession>
<organism evidence="8 9">
    <name type="scientific">Mytilus coruscus</name>
    <name type="common">Sea mussel</name>
    <dbReference type="NCBI Taxonomy" id="42192"/>
    <lineage>
        <taxon>Eukaryota</taxon>
        <taxon>Metazoa</taxon>
        <taxon>Spiralia</taxon>
        <taxon>Lophotrochozoa</taxon>
        <taxon>Mollusca</taxon>
        <taxon>Bivalvia</taxon>
        <taxon>Autobranchia</taxon>
        <taxon>Pteriomorphia</taxon>
        <taxon>Mytilida</taxon>
        <taxon>Mytiloidea</taxon>
        <taxon>Mytilidae</taxon>
        <taxon>Mytilinae</taxon>
        <taxon>Mytilus</taxon>
    </lineage>
</organism>
<feature type="active site" description="Nucleophile" evidence="6">
    <location>
        <position position="425"/>
    </location>
</feature>
<comment type="catalytic activity">
    <reaction evidence="5">
        <text>uridine(54) in tRNA + S-adenosyl-L-methionine = 5-methyluridine(54) in tRNA + S-adenosyl-L-homocysteine + H(+)</text>
        <dbReference type="Rhea" id="RHEA:42712"/>
        <dbReference type="Rhea" id="RHEA-COMP:10167"/>
        <dbReference type="Rhea" id="RHEA-COMP:10193"/>
        <dbReference type="ChEBI" id="CHEBI:15378"/>
        <dbReference type="ChEBI" id="CHEBI:57856"/>
        <dbReference type="ChEBI" id="CHEBI:59789"/>
        <dbReference type="ChEBI" id="CHEBI:65315"/>
        <dbReference type="ChEBI" id="CHEBI:74447"/>
        <dbReference type="EC" id="2.1.1.35"/>
    </reaction>
    <physiologicalReaction direction="left-to-right" evidence="5">
        <dbReference type="Rhea" id="RHEA:42713"/>
    </physiologicalReaction>
</comment>
<evidence type="ECO:0000256" key="4">
    <source>
        <dbReference type="ARBA" id="ARBA00033763"/>
    </source>
</evidence>
<dbReference type="GO" id="GO:0003723">
    <property type="term" value="F:RNA binding"/>
    <property type="evidence" value="ECO:0007669"/>
    <property type="project" value="TreeGrafter"/>
</dbReference>
<evidence type="ECO:0000313" key="8">
    <source>
        <dbReference type="EMBL" id="CAC5382620.1"/>
    </source>
</evidence>